<sequence length="123" mass="13391">MARLNSPEELEKFRQEIVSKRDTNKPCISICAGTGCLASGASEVIAAFKAEIEKQGLKTDVDTKGTGCPGFCERGPVVVIYPEEICYLGVTPEDVPEIISQTIKEKRVVDRLLYVDPTTGEKA</sequence>
<dbReference type="AlphaFoldDB" id="X1HZR4"/>
<keyword evidence="1" id="KW-0479">Metal-binding</keyword>
<dbReference type="PANTHER" id="PTHR43578">
    <property type="entry name" value="NADH-QUINONE OXIDOREDUCTASE SUBUNIT F"/>
    <property type="match status" value="1"/>
</dbReference>
<evidence type="ECO:0008006" key="5">
    <source>
        <dbReference type="Google" id="ProtNLM"/>
    </source>
</evidence>
<evidence type="ECO:0000256" key="3">
    <source>
        <dbReference type="ARBA" id="ARBA00023014"/>
    </source>
</evidence>
<dbReference type="FunFam" id="3.40.30.10:FF:000544">
    <property type="entry name" value="Hydrogenase subunit HymB, putative"/>
    <property type="match status" value="1"/>
</dbReference>
<name>X1HZR4_9ZZZZ</name>
<proteinExistence type="predicted"/>
<reference evidence="4" key="1">
    <citation type="journal article" date="2014" name="Front. Microbiol.">
        <title>High frequency of phylogenetically diverse reductive dehalogenase-homologous genes in deep subseafloor sedimentary metagenomes.</title>
        <authorList>
            <person name="Kawai M."/>
            <person name="Futagami T."/>
            <person name="Toyoda A."/>
            <person name="Takaki Y."/>
            <person name="Nishi S."/>
            <person name="Hori S."/>
            <person name="Arai W."/>
            <person name="Tsubouchi T."/>
            <person name="Morono Y."/>
            <person name="Uchiyama I."/>
            <person name="Ito T."/>
            <person name="Fujiyama A."/>
            <person name="Inagaki F."/>
            <person name="Takami H."/>
        </authorList>
    </citation>
    <scope>NUCLEOTIDE SEQUENCE</scope>
    <source>
        <strain evidence="4">Expedition CK06-06</strain>
    </source>
</reference>
<dbReference type="SUPFAM" id="SSF52833">
    <property type="entry name" value="Thioredoxin-like"/>
    <property type="match status" value="1"/>
</dbReference>
<protein>
    <recommendedName>
        <fullName evidence="5">NADH-ubiquinone oxidoreductase 51kDa subunit FMN-binding domain-containing protein</fullName>
    </recommendedName>
</protein>
<dbReference type="GO" id="GO:0046872">
    <property type="term" value="F:metal ion binding"/>
    <property type="evidence" value="ECO:0007669"/>
    <property type="project" value="UniProtKB-KW"/>
</dbReference>
<keyword evidence="3" id="KW-0411">Iron-sulfur</keyword>
<keyword evidence="2" id="KW-0408">Iron</keyword>
<gene>
    <name evidence="4" type="ORF">S03H2_48105</name>
</gene>
<dbReference type="Gene3D" id="3.40.30.10">
    <property type="entry name" value="Glutaredoxin"/>
    <property type="match status" value="1"/>
</dbReference>
<dbReference type="PANTHER" id="PTHR43578:SF3">
    <property type="entry name" value="NADH-QUINONE OXIDOREDUCTASE SUBUNIT F"/>
    <property type="match status" value="1"/>
</dbReference>
<evidence type="ECO:0000256" key="1">
    <source>
        <dbReference type="ARBA" id="ARBA00022723"/>
    </source>
</evidence>
<dbReference type="GO" id="GO:0051536">
    <property type="term" value="F:iron-sulfur cluster binding"/>
    <property type="evidence" value="ECO:0007669"/>
    <property type="project" value="UniProtKB-KW"/>
</dbReference>
<dbReference type="Pfam" id="PF01257">
    <property type="entry name" value="2Fe-2S_thioredx"/>
    <property type="match status" value="1"/>
</dbReference>
<comment type="caution">
    <text evidence="4">The sequence shown here is derived from an EMBL/GenBank/DDBJ whole genome shotgun (WGS) entry which is preliminary data.</text>
</comment>
<dbReference type="CDD" id="cd02980">
    <property type="entry name" value="TRX_Fd_family"/>
    <property type="match status" value="1"/>
</dbReference>
<accession>X1HZR4</accession>
<organism evidence="4">
    <name type="scientific">marine sediment metagenome</name>
    <dbReference type="NCBI Taxonomy" id="412755"/>
    <lineage>
        <taxon>unclassified sequences</taxon>
        <taxon>metagenomes</taxon>
        <taxon>ecological metagenomes</taxon>
    </lineage>
</organism>
<dbReference type="EMBL" id="BARU01030300">
    <property type="protein sequence ID" value="GAH62540.1"/>
    <property type="molecule type" value="Genomic_DNA"/>
</dbReference>
<dbReference type="InterPro" id="IPR036249">
    <property type="entry name" value="Thioredoxin-like_sf"/>
</dbReference>
<feature type="non-terminal residue" evidence="4">
    <location>
        <position position="123"/>
    </location>
</feature>
<evidence type="ECO:0000313" key="4">
    <source>
        <dbReference type="EMBL" id="GAH62540.1"/>
    </source>
</evidence>
<evidence type="ECO:0000256" key="2">
    <source>
        <dbReference type="ARBA" id="ARBA00023004"/>
    </source>
</evidence>